<proteinExistence type="predicted"/>
<name>A0AAW1RT10_9CHLO</name>
<comment type="caution">
    <text evidence="1">The sequence shown here is derived from an EMBL/GenBank/DDBJ whole genome shotgun (WGS) entry which is preliminary data.</text>
</comment>
<organism evidence="1 2">
    <name type="scientific">Apatococcus lobatus</name>
    <dbReference type="NCBI Taxonomy" id="904363"/>
    <lineage>
        <taxon>Eukaryota</taxon>
        <taxon>Viridiplantae</taxon>
        <taxon>Chlorophyta</taxon>
        <taxon>core chlorophytes</taxon>
        <taxon>Trebouxiophyceae</taxon>
        <taxon>Chlorellales</taxon>
        <taxon>Chlorellaceae</taxon>
        <taxon>Apatococcus</taxon>
    </lineage>
</organism>
<sequence>MHRTVKWVKTGMCKRIKDFTSFLEETWTTLSAITKAYAASRQAAEVAESMGQQPYLITRVAGPAAYQNGYKVITTPVGSHPLLEIQRYSKRLCHGSPGMSSWASQTSLVFHLASLTSRPSRSLQQWPYLFAAVHSLPAKVDTGGYQRLVVS</sequence>
<gene>
    <name evidence="1" type="ORF">WJX74_004239</name>
</gene>
<evidence type="ECO:0000313" key="2">
    <source>
        <dbReference type="Proteomes" id="UP001438707"/>
    </source>
</evidence>
<protein>
    <submittedName>
        <fullName evidence="1">Uncharacterized protein</fullName>
    </submittedName>
</protein>
<dbReference type="AlphaFoldDB" id="A0AAW1RT10"/>
<keyword evidence="2" id="KW-1185">Reference proteome</keyword>
<reference evidence="1 2" key="1">
    <citation type="journal article" date="2024" name="Nat. Commun.">
        <title>Phylogenomics reveals the evolutionary origins of lichenization in chlorophyte algae.</title>
        <authorList>
            <person name="Puginier C."/>
            <person name="Libourel C."/>
            <person name="Otte J."/>
            <person name="Skaloud P."/>
            <person name="Haon M."/>
            <person name="Grisel S."/>
            <person name="Petersen M."/>
            <person name="Berrin J.G."/>
            <person name="Delaux P.M."/>
            <person name="Dal Grande F."/>
            <person name="Keller J."/>
        </authorList>
    </citation>
    <scope>NUCLEOTIDE SEQUENCE [LARGE SCALE GENOMIC DNA]</scope>
    <source>
        <strain evidence="1 2">SAG 2145</strain>
    </source>
</reference>
<dbReference type="Proteomes" id="UP001438707">
    <property type="component" value="Unassembled WGS sequence"/>
</dbReference>
<evidence type="ECO:0000313" key="1">
    <source>
        <dbReference type="EMBL" id="KAK9836608.1"/>
    </source>
</evidence>
<accession>A0AAW1RT10</accession>
<dbReference type="EMBL" id="JALJOS010000007">
    <property type="protein sequence ID" value="KAK9836608.1"/>
    <property type="molecule type" value="Genomic_DNA"/>
</dbReference>